<keyword evidence="4 8" id="KW-0067">ATP-binding</keyword>
<dbReference type="PANTHER" id="PTHR30075">
    <property type="entry name" value="GLYCYL-TRNA SYNTHETASE"/>
    <property type="match status" value="1"/>
</dbReference>
<dbReference type="HAMAP" id="MF_00254">
    <property type="entry name" value="Gly_tRNA_synth_alpha"/>
    <property type="match status" value="1"/>
</dbReference>
<dbReference type="Gene3D" id="3.30.930.10">
    <property type="entry name" value="Bira Bifunctional Protein, Domain 2"/>
    <property type="match status" value="1"/>
</dbReference>
<dbReference type="InterPro" id="IPR006194">
    <property type="entry name" value="Gly-tRNA-synth_heterodimer"/>
</dbReference>
<comment type="similarity">
    <text evidence="1 8">Belongs to the class-II aminoacyl-tRNA synthetase family.</text>
</comment>
<evidence type="ECO:0000256" key="7">
    <source>
        <dbReference type="ARBA" id="ARBA00047937"/>
    </source>
</evidence>
<evidence type="ECO:0000313" key="11">
    <source>
        <dbReference type="Proteomes" id="UP000238701"/>
    </source>
</evidence>
<reference evidence="11" key="1">
    <citation type="submission" date="2018-02" db="EMBL/GenBank/DDBJ databases">
        <authorList>
            <person name="Hausmann B."/>
        </authorList>
    </citation>
    <scope>NUCLEOTIDE SEQUENCE [LARGE SCALE GENOMIC DNA]</scope>
    <source>
        <strain evidence="11">Peat soil MAG SbA1</strain>
    </source>
</reference>
<comment type="catalytic activity">
    <reaction evidence="7 8">
        <text>tRNA(Gly) + glycine + ATP = glycyl-tRNA(Gly) + AMP + diphosphate</text>
        <dbReference type="Rhea" id="RHEA:16013"/>
        <dbReference type="Rhea" id="RHEA-COMP:9664"/>
        <dbReference type="Rhea" id="RHEA-COMP:9683"/>
        <dbReference type="ChEBI" id="CHEBI:30616"/>
        <dbReference type="ChEBI" id="CHEBI:33019"/>
        <dbReference type="ChEBI" id="CHEBI:57305"/>
        <dbReference type="ChEBI" id="CHEBI:78442"/>
        <dbReference type="ChEBI" id="CHEBI:78522"/>
        <dbReference type="ChEBI" id="CHEBI:456215"/>
        <dbReference type="EC" id="6.1.1.14"/>
    </reaction>
</comment>
<sequence>MTSSSSNPLTFQELILRLQTFWADRGCVLQQPYDVEVGAGTMAPETFLRVLGPQPYKVAYVQPSRRPADGRYGENPNRLFKHMQLQVILKPPPENIQEFYLESLTAIGIDLRHHDIKFEEDNWEAPTLSAWGVGWQVMLDGLEITQFTYFQQCGGVDLFPISVELTYGLERITAFLQDVDSIYDIVWARDPESGGVVKYGDVRLADELQFSVYNFEAADVEKTWKHFELYEAECKGLIERYSGSKESQSPHPFDKLRAGSVAENATRVGQPPSGADKGRFPLLAAYDLCLKCSHLFNILDARGAISVTERVGVIARVRALAVGIAKAWVGQQKNEPAEQAEEPEPARESKAKRRKEKLTPVAT</sequence>
<evidence type="ECO:0000256" key="1">
    <source>
        <dbReference type="ARBA" id="ARBA00008226"/>
    </source>
</evidence>
<dbReference type="GO" id="GO:0005524">
    <property type="term" value="F:ATP binding"/>
    <property type="evidence" value="ECO:0007669"/>
    <property type="project" value="UniProtKB-UniRule"/>
</dbReference>
<dbReference type="GO" id="GO:0005829">
    <property type="term" value="C:cytosol"/>
    <property type="evidence" value="ECO:0007669"/>
    <property type="project" value="TreeGrafter"/>
</dbReference>
<dbReference type="InterPro" id="IPR002310">
    <property type="entry name" value="Gly-tRNA_ligase_asu"/>
</dbReference>
<protein>
    <recommendedName>
        <fullName evidence="8">Glycine--tRNA ligase alpha subunit</fullName>
        <ecNumber evidence="8">6.1.1.14</ecNumber>
    </recommendedName>
    <alternativeName>
        <fullName evidence="8">Glycyl-tRNA synthetase alpha subunit</fullName>
        <shortName evidence="8">GlyRS</shortName>
    </alternativeName>
</protein>
<evidence type="ECO:0000256" key="8">
    <source>
        <dbReference type="HAMAP-Rule" id="MF_00254"/>
    </source>
</evidence>
<dbReference type="GO" id="GO:0006426">
    <property type="term" value="P:glycyl-tRNA aminoacylation"/>
    <property type="evidence" value="ECO:0007669"/>
    <property type="project" value="UniProtKB-UniRule"/>
</dbReference>
<comment type="subunit">
    <text evidence="8">Tetramer of two alpha and two beta subunits.</text>
</comment>
<dbReference type="OrthoDB" id="9802183at2"/>
<evidence type="ECO:0000256" key="2">
    <source>
        <dbReference type="ARBA" id="ARBA00022598"/>
    </source>
</evidence>
<keyword evidence="5 8" id="KW-0648">Protein biosynthesis</keyword>
<dbReference type="InterPro" id="IPR045864">
    <property type="entry name" value="aa-tRNA-synth_II/BPL/LPL"/>
</dbReference>
<evidence type="ECO:0000256" key="9">
    <source>
        <dbReference type="SAM" id="MobiDB-lite"/>
    </source>
</evidence>
<feature type="region of interest" description="Disordered" evidence="9">
    <location>
        <begin position="331"/>
        <end position="363"/>
    </location>
</feature>
<name>A0A2U3KLC6_9BACT</name>
<dbReference type="FunFam" id="3.30.930.10:FF:000006">
    <property type="entry name" value="Glycine--tRNA ligase alpha subunit"/>
    <property type="match status" value="1"/>
</dbReference>
<dbReference type="PROSITE" id="PS50861">
    <property type="entry name" value="AA_TRNA_LIGASE_II_GLYAB"/>
    <property type="match status" value="1"/>
</dbReference>
<dbReference type="Pfam" id="PF02091">
    <property type="entry name" value="tRNA-synt_2e"/>
    <property type="match status" value="2"/>
</dbReference>
<evidence type="ECO:0000256" key="4">
    <source>
        <dbReference type="ARBA" id="ARBA00022840"/>
    </source>
</evidence>
<accession>A0A2U3KLC6</accession>
<dbReference type="Gene3D" id="1.20.58.180">
    <property type="entry name" value="Class II aaRS and biotin synthetases, domain 2"/>
    <property type="match status" value="1"/>
</dbReference>
<dbReference type="PANTHER" id="PTHR30075:SF2">
    <property type="entry name" value="GLYCINE--TRNA LIGASE, CHLOROPLASTIC_MITOCHONDRIAL 2"/>
    <property type="match status" value="1"/>
</dbReference>
<keyword evidence="3 8" id="KW-0547">Nucleotide-binding</keyword>
<evidence type="ECO:0000313" key="10">
    <source>
        <dbReference type="EMBL" id="SPF40471.1"/>
    </source>
</evidence>
<dbReference type="Proteomes" id="UP000238701">
    <property type="component" value="Unassembled WGS sequence"/>
</dbReference>
<keyword evidence="8" id="KW-0963">Cytoplasm</keyword>
<comment type="subcellular location">
    <subcellularLocation>
        <location evidence="8">Cytoplasm</location>
    </subcellularLocation>
</comment>
<keyword evidence="2 8" id="KW-0436">Ligase</keyword>
<dbReference type="NCBIfam" id="NF006827">
    <property type="entry name" value="PRK09348.1"/>
    <property type="match status" value="1"/>
</dbReference>
<keyword evidence="6 8" id="KW-0030">Aminoacyl-tRNA synthetase</keyword>
<proteinExistence type="inferred from homology"/>
<dbReference type="EMBL" id="OMOD01000123">
    <property type="protein sequence ID" value="SPF40471.1"/>
    <property type="molecule type" value="Genomic_DNA"/>
</dbReference>
<dbReference type="GO" id="GO:0004820">
    <property type="term" value="F:glycine-tRNA ligase activity"/>
    <property type="evidence" value="ECO:0007669"/>
    <property type="project" value="UniProtKB-UniRule"/>
</dbReference>
<gene>
    <name evidence="8 10" type="primary">glyQ</name>
    <name evidence="10" type="ORF">SBA1_300012</name>
</gene>
<dbReference type="SUPFAM" id="SSF55681">
    <property type="entry name" value="Class II aaRS and biotin synthetases"/>
    <property type="match status" value="2"/>
</dbReference>
<organism evidence="10 11">
    <name type="scientific">Candidatus Sulfotelmatobacter kueseliae</name>
    <dbReference type="NCBI Taxonomy" id="2042962"/>
    <lineage>
        <taxon>Bacteria</taxon>
        <taxon>Pseudomonadati</taxon>
        <taxon>Acidobacteriota</taxon>
        <taxon>Terriglobia</taxon>
        <taxon>Terriglobales</taxon>
        <taxon>Candidatus Korobacteraceae</taxon>
        <taxon>Candidatus Sulfotelmatobacter</taxon>
    </lineage>
</organism>
<evidence type="ECO:0000256" key="5">
    <source>
        <dbReference type="ARBA" id="ARBA00022917"/>
    </source>
</evidence>
<dbReference type="AlphaFoldDB" id="A0A2U3KLC6"/>
<dbReference type="PRINTS" id="PR01044">
    <property type="entry name" value="TRNASYNTHGA"/>
</dbReference>
<evidence type="ECO:0000256" key="3">
    <source>
        <dbReference type="ARBA" id="ARBA00022741"/>
    </source>
</evidence>
<evidence type="ECO:0000256" key="6">
    <source>
        <dbReference type="ARBA" id="ARBA00023146"/>
    </source>
</evidence>
<dbReference type="EC" id="6.1.1.14" evidence="8"/>